<sequence>MKYIVVIALLLGASIHLQAQAVGKAQVNAVAEDLIATYQLTEAQEAGAYTIAERRLRNQSEIAHLASSDQKLYLQKKNAIREGEIVSLERLLNQEQLPILREQMIERRKKESELIKKMKAQGATREEIQLAVWEME</sequence>
<dbReference type="STRING" id="1524460.IX84_07185"/>
<feature type="signal peptide" evidence="1">
    <location>
        <begin position="1"/>
        <end position="21"/>
    </location>
</feature>
<dbReference type="EMBL" id="JPOS01000018">
    <property type="protein sequence ID" value="KGE88470.1"/>
    <property type="molecule type" value="Genomic_DNA"/>
</dbReference>
<dbReference type="RefSeq" id="WP_044217989.1">
    <property type="nucleotide sequence ID" value="NZ_JBKAGJ010000006.1"/>
</dbReference>
<evidence type="ECO:0000313" key="2">
    <source>
        <dbReference type="EMBL" id="KGE88470.1"/>
    </source>
</evidence>
<dbReference type="OrthoDB" id="673101at2"/>
<protein>
    <recommendedName>
        <fullName evidence="4">DUF4168 domain-containing protein</fullName>
    </recommendedName>
</protein>
<evidence type="ECO:0008006" key="4">
    <source>
        <dbReference type="Google" id="ProtNLM"/>
    </source>
</evidence>
<evidence type="ECO:0000313" key="3">
    <source>
        <dbReference type="Proteomes" id="UP000029736"/>
    </source>
</evidence>
<accession>A0A098S8L9</accession>
<gene>
    <name evidence="2" type="ORF">IX84_07185</name>
</gene>
<name>A0A098S8L9_9BACT</name>
<comment type="caution">
    <text evidence="2">The sequence shown here is derived from an EMBL/GenBank/DDBJ whole genome shotgun (WGS) entry which is preliminary data.</text>
</comment>
<dbReference type="AlphaFoldDB" id="A0A098S8L9"/>
<keyword evidence="3" id="KW-1185">Reference proteome</keyword>
<proteinExistence type="predicted"/>
<reference evidence="2 3" key="1">
    <citation type="journal article" date="2014" name="Int. J. Syst. Evol. Microbiol.">
        <title>Phaeodactylibacter xiamenensis gen. nov., sp. nov., a member of the family Saprospiraceae isolated from the marine alga Phaeodactylum tricornutum.</title>
        <authorList>
            <person name="Chen Z.Jr."/>
            <person name="Lei X."/>
            <person name="Lai Q."/>
            <person name="Li Y."/>
            <person name="Zhang B."/>
            <person name="Zhang J."/>
            <person name="Zhang H."/>
            <person name="Yang L."/>
            <person name="Zheng W."/>
            <person name="Tian Y."/>
            <person name="Yu Z."/>
            <person name="Xu H.Jr."/>
            <person name="Zheng T."/>
        </authorList>
    </citation>
    <scope>NUCLEOTIDE SEQUENCE [LARGE SCALE GENOMIC DNA]</scope>
    <source>
        <strain evidence="2 3">KD52</strain>
    </source>
</reference>
<evidence type="ECO:0000256" key="1">
    <source>
        <dbReference type="SAM" id="SignalP"/>
    </source>
</evidence>
<feature type="chain" id="PRO_5001940043" description="DUF4168 domain-containing protein" evidence="1">
    <location>
        <begin position="22"/>
        <end position="136"/>
    </location>
</feature>
<dbReference type="Proteomes" id="UP000029736">
    <property type="component" value="Unassembled WGS sequence"/>
</dbReference>
<keyword evidence="1" id="KW-0732">Signal</keyword>
<organism evidence="2 3">
    <name type="scientific">Phaeodactylibacter xiamenensis</name>
    <dbReference type="NCBI Taxonomy" id="1524460"/>
    <lineage>
        <taxon>Bacteria</taxon>
        <taxon>Pseudomonadati</taxon>
        <taxon>Bacteroidota</taxon>
        <taxon>Saprospiria</taxon>
        <taxon>Saprospirales</taxon>
        <taxon>Haliscomenobacteraceae</taxon>
        <taxon>Phaeodactylibacter</taxon>
    </lineage>
</organism>